<name>A0ABT2Z4J5_9RHOB</name>
<keyword evidence="6" id="KW-1185">Reference proteome</keyword>
<feature type="chain" id="PRO_5047372188" evidence="3">
    <location>
        <begin position="28"/>
        <end position="368"/>
    </location>
</feature>
<dbReference type="GO" id="GO:0016829">
    <property type="term" value="F:lyase activity"/>
    <property type="evidence" value="ECO:0007669"/>
    <property type="project" value="UniProtKB-KW"/>
</dbReference>
<evidence type="ECO:0000313" key="5">
    <source>
        <dbReference type="EMBL" id="MCV2866059.1"/>
    </source>
</evidence>
<evidence type="ECO:0000256" key="3">
    <source>
        <dbReference type="SAM" id="SignalP"/>
    </source>
</evidence>
<dbReference type="Proteomes" id="UP001652503">
    <property type="component" value="Unassembled WGS sequence"/>
</dbReference>
<dbReference type="SUPFAM" id="SSF48230">
    <property type="entry name" value="Chondroitin AC/alginate lyase"/>
    <property type="match status" value="1"/>
</dbReference>
<dbReference type="Pfam" id="PF05426">
    <property type="entry name" value="Alginate_lyase"/>
    <property type="match status" value="1"/>
</dbReference>
<comment type="caution">
    <text evidence="5">The sequence shown here is derived from an EMBL/GenBank/DDBJ whole genome shotgun (WGS) entry which is preliminary data.</text>
</comment>
<dbReference type="EMBL" id="JAOWLA010000015">
    <property type="protein sequence ID" value="MCV2866059.1"/>
    <property type="molecule type" value="Genomic_DNA"/>
</dbReference>
<feature type="domain" description="Alginate lyase" evidence="4">
    <location>
        <begin position="81"/>
        <end position="304"/>
    </location>
</feature>
<dbReference type="PROSITE" id="PS51257">
    <property type="entry name" value="PROKAR_LIPOPROTEIN"/>
    <property type="match status" value="1"/>
</dbReference>
<proteinExistence type="predicted"/>
<dbReference type="InterPro" id="IPR008397">
    <property type="entry name" value="Alginate_lyase_dom"/>
</dbReference>
<sequence length="368" mass="39732">MGATRWGQRVMMAITASGLTLAPGPLAATGGCVAALRSPFPDRDMPVSAAPEAYDCAEAPAPVVSLDAISKYDQESPNRDKLDAEAAAAFEAEMEGLREFQKLVVRAANASRLKPEQAQSAADCASAYIVEWVRADALSDMQSHTAQQHRSIYVGTIALAWLQVRDRNDKPLEQTEVEAWLATRAEEIVTYFGDRNDKPSGRNNHRYWAGAAVAASGIATGRCDLYAWGTSALDIALAQVTAEGYLPLELDRGTRARDYHLYALAPLMLLALMEKNRGRDVMADHNGALRRLVAQTLDAVADPGAIAEKTGEEQIAFTGEDGAPKGHQMAWFVLLQQIDPDFAAGFDLELPQPLAFTSLGGDLAKLFN</sequence>
<reference evidence="5 6" key="1">
    <citation type="submission" date="2022-10" db="EMBL/GenBank/DDBJ databases">
        <title>Defluviimonas sp. nov., isolated from ocean surface water.</title>
        <authorList>
            <person name="He W."/>
            <person name="Wang L."/>
            <person name="Zhang D.-F."/>
        </authorList>
    </citation>
    <scope>NUCLEOTIDE SEQUENCE [LARGE SCALE GENOMIC DNA]</scope>
    <source>
        <strain evidence="5 6">WL0075</strain>
    </source>
</reference>
<dbReference type="Gene3D" id="1.50.10.100">
    <property type="entry name" value="Chondroitin AC/alginate lyase"/>
    <property type="match status" value="1"/>
</dbReference>
<protein>
    <submittedName>
        <fullName evidence="5">Alginate lyase family protein</fullName>
    </submittedName>
</protein>
<evidence type="ECO:0000313" key="6">
    <source>
        <dbReference type="Proteomes" id="UP001652503"/>
    </source>
</evidence>
<evidence type="ECO:0000256" key="1">
    <source>
        <dbReference type="ARBA" id="ARBA00022729"/>
    </source>
</evidence>
<feature type="signal peptide" evidence="3">
    <location>
        <begin position="1"/>
        <end position="27"/>
    </location>
</feature>
<evidence type="ECO:0000256" key="2">
    <source>
        <dbReference type="ARBA" id="ARBA00023239"/>
    </source>
</evidence>
<accession>A0ABT2Z4J5</accession>
<keyword evidence="1 3" id="KW-0732">Signal</keyword>
<keyword evidence="2 5" id="KW-0456">Lyase</keyword>
<gene>
    <name evidence="5" type="ORF">OE647_15150</name>
</gene>
<organism evidence="5 6">
    <name type="scientific">Albidovulum sediminicola</name>
    <dbReference type="NCBI Taxonomy" id="2984331"/>
    <lineage>
        <taxon>Bacteria</taxon>
        <taxon>Pseudomonadati</taxon>
        <taxon>Pseudomonadota</taxon>
        <taxon>Alphaproteobacteria</taxon>
        <taxon>Rhodobacterales</taxon>
        <taxon>Paracoccaceae</taxon>
        <taxon>Albidovulum</taxon>
    </lineage>
</organism>
<dbReference type="InterPro" id="IPR008929">
    <property type="entry name" value="Chondroitin_lyas"/>
</dbReference>
<evidence type="ECO:0000259" key="4">
    <source>
        <dbReference type="Pfam" id="PF05426"/>
    </source>
</evidence>
<dbReference type="RefSeq" id="WP_263722591.1">
    <property type="nucleotide sequence ID" value="NZ_JAOWLA010000015.1"/>
</dbReference>